<evidence type="ECO:0000259" key="2">
    <source>
        <dbReference type="PROSITE" id="PS51371"/>
    </source>
</evidence>
<dbReference type="SMART" id="SM00116">
    <property type="entry name" value="CBS"/>
    <property type="match status" value="2"/>
</dbReference>
<evidence type="ECO:0000313" key="3">
    <source>
        <dbReference type="EMBL" id="VAV87523.1"/>
    </source>
</evidence>
<dbReference type="InterPro" id="IPR051257">
    <property type="entry name" value="Diverse_CBS-Domain"/>
</dbReference>
<evidence type="ECO:0000256" key="1">
    <source>
        <dbReference type="ARBA" id="ARBA00023122"/>
    </source>
</evidence>
<name>A0A3B0RSL9_9ZZZZ</name>
<reference evidence="3" key="1">
    <citation type="submission" date="2018-06" db="EMBL/GenBank/DDBJ databases">
        <authorList>
            <person name="Zhirakovskaya E."/>
        </authorList>
    </citation>
    <scope>NUCLEOTIDE SEQUENCE</scope>
</reference>
<dbReference type="AlphaFoldDB" id="A0A3B0RSL9"/>
<dbReference type="InterPro" id="IPR000644">
    <property type="entry name" value="CBS_dom"/>
</dbReference>
<sequence>MTVAAILGEKSGARLVSCKPSDSVEKIAQTLAEHRIGAIFIIDDKGDLVGIVSERDIVRKIATDSSATLSNTAADIMTKKVVTCLPSDTITMLMGLMTENRVRHIPVVVDGKVEGVISIGDVVKARIAAAEREAAEMMQYISSGV</sequence>
<dbReference type="PROSITE" id="PS51371">
    <property type="entry name" value="CBS"/>
    <property type="match status" value="2"/>
</dbReference>
<feature type="domain" description="CBS" evidence="2">
    <location>
        <begin position="77"/>
        <end position="136"/>
    </location>
</feature>
<organism evidence="3">
    <name type="scientific">hydrothermal vent metagenome</name>
    <dbReference type="NCBI Taxonomy" id="652676"/>
    <lineage>
        <taxon>unclassified sequences</taxon>
        <taxon>metagenomes</taxon>
        <taxon>ecological metagenomes</taxon>
    </lineage>
</organism>
<dbReference type="CDD" id="cd04623">
    <property type="entry name" value="CBS_pair_bac_euk"/>
    <property type="match status" value="1"/>
</dbReference>
<keyword evidence="1" id="KW-0129">CBS domain</keyword>
<gene>
    <name evidence="3" type="ORF">MNBD_ALPHA08-137</name>
</gene>
<dbReference type="PANTHER" id="PTHR43080">
    <property type="entry name" value="CBS DOMAIN-CONTAINING PROTEIN CBSX3, MITOCHONDRIAL"/>
    <property type="match status" value="1"/>
</dbReference>
<dbReference type="InterPro" id="IPR046342">
    <property type="entry name" value="CBS_dom_sf"/>
</dbReference>
<dbReference type="Pfam" id="PF00571">
    <property type="entry name" value="CBS"/>
    <property type="match status" value="2"/>
</dbReference>
<proteinExistence type="predicted"/>
<protein>
    <submittedName>
        <fullName evidence="3">CBS domain protein</fullName>
    </submittedName>
</protein>
<accession>A0A3B0RSL9</accession>
<dbReference type="InterPro" id="IPR044725">
    <property type="entry name" value="CBSX3_CBS_dom"/>
</dbReference>
<dbReference type="SUPFAM" id="SSF54631">
    <property type="entry name" value="CBS-domain pair"/>
    <property type="match status" value="1"/>
</dbReference>
<feature type="domain" description="CBS" evidence="2">
    <location>
        <begin position="9"/>
        <end position="68"/>
    </location>
</feature>
<dbReference type="PANTHER" id="PTHR43080:SF2">
    <property type="entry name" value="CBS DOMAIN-CONTAINING PROTEIN"/>
    <property type="match status" value="1"/>
</dbReference>
<dbReference type="Gene3D" id="3.10.580.10">
    <property type="entry name" value="CBS-domain"/>
    <property type="match status" value="1"/>
</dbReference>
<dbReference type="EMBL" id="UOEC01000030">
    <property type="protein sequence ID" value="VAV87523.1"/>
    <property type="molecule type" value="Genomic_DNA"/>
</dbReference>